<evidence type="ECO:0000256" key="1">
    <source>
        <dbReference type="ARBA" id="ARBA00022801"/>
    </source>
</evidence>
<proteinExistence type="predicted"/>
<keyword evidence="4" id="KW-1185">Reference proteome</keyword>
<accession>A0A0W8I4R6</accession>
<dbReference type="GO" id="GO:0016787">
    <property type="term" value="F:hydrolase activity"/>
    <property type="evidence" value="ECO:0007669"/>
    <property type="project" value="UniProtKB-KW"/>
</dbReference>
<reference evidence="3 4" key="1">
    <citation type="submission" date="2015-12" db="EMBL/GenBank/DDBJ databases">
        <title>Serinicoccus chungangenesis strain CD08_5 genome sequencing and assembly.</title>
        <authorList>
            <person name="Chander A.M."/>
            <person name="Kaur G."/>
            <person name="Nair G.R."/>
            <person name="Dhawan D.K."/>
            <person name="Kochhar R.K."/>
            <person name="Mayilraj S."/>
            <person name="Bhadada S.K."/>
        </authorList>
    </citation>
    <scope>NUCLEOTIDE SEQUENCE [LARGE SCALE GENOMIC DNA]</scope>
    <source>
        <strain evidence="3 4">CD08_5</strain>
    </source>
</reference>
<dbReference type="EMBL" id="LQBL01000029">
    <property type="protein sequence ID" value="KUG52821.1"/>
    <property type="molecule type" value="Genomic_DNA"/>
</dbReference>
<name>A0A0W8I4R6_9MICO</name>
<evidence type="ECO:0000256" key="2">
    <source>
        <dbReference type="SAM" id="MobiDB-lite"/>
    </source>
</evidence>
<dbReference type="SUPFAM" id="SSF63817">
    <property type="entry name" value="Sortase"/>
    <property type="match status" value="1"/>
</dbReference>
<dbReference type="Pfam" id="PF04203">
    <property type="entry name" value="Sortase"/>
    <property type="match status" value="1"/>
</dbReference>
<evidence type="ECO:0000313" key="3">
    <source>
        <dbReference type="EMBL" id="KUG52821.1"/>
    </source>
</evidence>
<feature type="compositionally biased region" description="Low complexity" evidence="2">
    <location>
        <begin position="77"/>
        <end position="87"/>
    </location>
</feature>
<evidence type="ECO:0008006" key="5">
    <source>
        <dbReference type="Google" id="ProtNLM"/>
    </source>
</evidence>
<dbReference type="Gene3D" id="2.40.260.10">
    <property type="entry name" value="Sortase"/>
    <property type="match status" value="1"/>
</dbReference>
<comment type="caution">
    <text evidence="3">The sequence shown here is derived from an EMBL/GenBank/DDBJ whole genome shotgun (WGS) entry which is preliminary data.</text>
</comment>
<evidence type="ECO:0000313" key="4">
    <source>
        <dbReference type="Proteomes" id="UP000054837"/>
    </source>
</evidence>
<dbReference type="InterPro" id="IPR042001">
    <property type="entry name" value="Sortase_F"/>
</dbReference>
<gene>
    <name evidence="3" type="ORF">AVL62_14720</name>
</gene>
<organism evidence="3 4">
    <name type="scientific">Serinicoccus chungangensis</name>
    <dbReference type="NCBI Taxonomy" id="767452"/>
    <lineage>
        <taxon>Bacteria</taxon>
        <taxon>Bacillati</taxon>
        <taxon>Actinomycetota</taxon>
        <taxon>Actinomycetes</taxon>
        <taxon>Micrococcales</taxon>
        <taxon>Ornithinimicrobiaceae</taxon>
        <taxon>Serinicoccus</taxon>
    </lineage>
</organism>
<feature type="compositionally biased region" description="Low complexity" evidence="2">
    <location>
        <begin position="51"/>
        <end position="66"/>
    </location>
</feature>
<dbReference type="CDD" id="cd05829">
    <property type="entry name" value="Sortase_F"/>
    <property type="match status" value="1"/>
</dbReference>
<dbReference type="Proteomes" id="UP000054837">
    <property type="component" value="Unassembled WGS sequence"/>
</dbReference>
<feature type="region of interest" description="Disordered" evidence="2">
    <location>
        <begin position="43"/>
        <end position="106"/>
    </location>
</feature>
<keyword evidence="1" id="KW-0378">Hydrolase</keyword>
<sequence length="253" mass="25694">MHRTQPRRGRLSPAAAAALLLSLAVVVGALWGLQRGPLPAAADFGSPAPAPTTGPAAPGAAVDPVPTAAPPGGGGDDAPAGQAAPRVVVPPPDVRDASVEAAAAQGAPAPTRLLAPSLGLDVPLDAVGVTGDGLMEIPEDADRAGWYRHGPAPGEDGSAVIAGHVDDREGPGAFLALNSAEQGTPVTIVREDGSRLDYVVTARRTTDKKELPVDDLFDREGEQRLQLITCTGEWSERAGSYTDNLVITATPAP</sequence>
<dbReference type="STRING" id="767452.AVL62_14720"/>
<dbReference type="OrthoDB" id="525039at2"/>
<dbReference type="RefSeq" id="WP_058891895.1">
    <property type="nucleotide sequence ID" value="NZ_LQBL01000029.1"/>
</dbReference>
<dbReference type="InterPro" id="IPR005754">
    <property type="entry name" value="Sortase"/>
</dbReference>
<protein>
    <recommendedName>
        <fullName evidence="5">Peptidase C60 sortase A and B</fullName>
    </recommendedName>
</protein>
<dbReference type="InterPro" id="IPR023365">
    <property type="entry name" value="Sortase_dom-sf"/>
</dbReference>
<dbReference type="AlphaFoldDB" id="A0A0W8I4R6"/>